<dbReference type="GO" id="GO:0005886">
    <property type="term" value="C:plasma membrane"/>
    <property type="evidence" value="ECO:0007669"/>
    <property type="project" value="TreeGrafter"/>
</dbReference>
<organism evidence="5 6">
    <name type="scientific">Senna tora</name>
    <dbReference type="NCBI Taxonomy" id="362788"/>
    <lineage>
        <taxon>Eukaryota</taxon>
        <taxon>Viridiplantae</taxon>
        <taxon>Streptophyta</taxon>
        <taxon>Embryophyta</taxon>
        <taxon>Tracheophyta</taxon>
        <taxon>Spermatophyta</taxon>
        <taxon>Magnoliopsida</taxon>
        <taxon>eudicotyledons</taxon>
        <taxon>Gunneridae</taxon>
        <taxon>Pentapetalae</taxon>
        <taxon>rosids</taxon>
        <taxon>fabids</taxon>
        <taxon>Fabales</taxon>
        <taxon>Fabaceae</taxon>
        <taxon>Caesalpinioideae</taxon>
        <taxon>Cassia clade</taxon>
        <taxon>Senna</taxon>
    </lineage>
</organism>
<dbReference type="Proteomes" id="UP000634136">
    <property type="component" value="Unassembled WGS sequence"/>
</dbReference>
<keyword evidence="3" id="KW-0812">Transmembrane</keyword>
<dbReference type="InterPro" id="IPR013783">
    <property type="entry name" value="Ig-like_fold"/>
</dbReference>
<evidence type="ECO:0000256" key="2">
    <source>
        <dbReference type="SAM" id="Coils"/>
    </source>
</evidence>
<dbReference type="SUPFAM" id="SSF49354">
    <property type="entry name" value="PapD-like"/>
    <property type="match status" value="1"/>
</dbReference>
<dbReference type="AlphaFoldDB" id="A0A834SJ55"/>
<evidence type="ECO:0000256" key="1">
    <source>
        <dbReference type="ARBA" id="ARBA00008932"/>
    </source>
</evidence>
<dbReference type="FunFam" id="2.60.40.10:FF:000813">
    <property type="entry name" value="Vesicle-associated protein 1-1"/>
    <property type="match status" value="1"/>
</dbReference>
<dbReference type="PROSITE" id="PS50202">
    <property type="entry name" value="MSP"/>
    <property type="match status" value="1"/>
</dbReference>
<dbReference type="PANTHER" id="PTHR10809:SF45">
    <property type="entry name" value="VESICLE-ASSOCIATED PROTEIN 2-2"/>
    <property type="match status" value="1"/>
</dbReference>
<reference evidence="5" key="1">
    <citation type="submission" date="2020-09" db="EMBL/GenBank/DDBJ databases">
        <title>Genome-Enabled Discovery of Anthraquinone Biosynthesis in Senna tora.</title>
        <authorList>
            <person name="Kang S.-H."/>
            <person name="Pandey R.P."/>
            <person name="Lee C.-M."/>
            <person name="Sim J.-S."/>
            <person name="Jeong J.-T."/>
            <person name="Choi B.-S."/>
            <person name="Jung M."/>
            <person name="Ginzburg D."/>
            <person name="Zhao K."/>
            <person name="Won S.Y."/>
            <person name="Oh T.-J."/>
            <person name="Yu Y."/>
            <person name="Kim N.-H."/>
            <person name="Lee O.R."/>
            <person name="Lee T.-H."/>
            <person name="Bashyal P."/>
            <person name="Kim T.-S."/>
            <person name="Lee W.-H."/>
            <person name="Kawkins C."/>
            <person name="Kim C.-K."/>
            <person name="Kim J.S."/>
            <person name="Ahn B.O."/>
            <person name="Rhee S.Y."/>
            <person name="Sohng J.K."/>
        </authorList>
    </citation>
    <scope>NUCLEOTIDE SEQUENCE</scope>
    <source>
        <tissue evidence="5">Leaf</tissue>
    </source>
</reference>
<evidence type="ECO:0000313" key="6">
    <source>
        <dbReference type="Proteomes" id="UP000634136"/>
    </source>
</evidence>
<evidence type="ECO:0000259" key="4">
    <source>
        <dbReference type="PROSITE" id="PS50202"/>
    </source>
</evidence>
<sequence>MNKGLLQIDPMELKFTYELKKPSSCSVQLTNNTYDYVAFKVKTTSPKKYSVRPHVGVLMPKSTCAFIVTMQAQRAALVDMACKDKFLIQSTIVPVGTTNDDISSSLFVKDASRYVEENKLKVALISPLHSEEISPTNGDMKNGFALEKDKIFSRDEILSPEPMVKNAENKINNEELKQEKDMKLKPAKDMVSKTVKDVEEQKPKKESVLKVSKDVELNHVNDVGELKTEKEAESKLSKVVEDPKLMESIEALKVSRDVETSDKEAELKVSKGIKEMKLMESIEEMKFKLDEIESKLNEAGVTISKLTDEKLTSNQEAKILQEKIADLSNRDVRKVQVGFPLLYVCMVALICVFLGYRLPS</sequence>
<dbReference type="GO" id="GO:0090158">
    <property type="term" value="P:endoplasmic reticulum membrane organization"/>
    <property type="evidence" value="ECO:0007669"/>
    <property type="project" value="TreeGrafter"/>
</dbReference>
<comment type="caution">
    <text evidence="5">The sequence shown here is derived from an EMBL/GenBank/DDBJ whole genome shotgun (WGS) entry which is preliminary data.</text>
</comment>
<dbReference type="InterPro" id="IPR000535">
    <property type="entry name" value="MSP_dom"/>
</dbReference>
<keyword evidence="3" id="KW-1133">Transmembrane helix</keyword>
<evidence type="ECO:0000256" key="3">
    <source>
        <dbReference type="SAM" id="Phobius"/>
    </source>
</evidence>
<gene>
    <name evidence="5" type="ORF">G2W53_044274</name>
</gene>
<dbReference type="GO" id="GO:0005789">
    <property type="term" value="C:endoplasmic reticulum membrane"/>
    <property type="evidence" value="ECO:0007669"/>
    <property type="project" value="InterPro"/>
</dbReference>
<dbReference type="GO" id="GO:0061817">
    <property type="term" value="P:endoplasmic reticulum-plasma membrane tethering"/>
    <property type="evidence" value="ECO:0007669"/>
    <property type="project" value="TreeGrafter"/>
</dbReference>
<dbReference type="OrthoDB" id="264603at2759"/>
<dbReference type="Pfam" id="PF00635">
    <property type="entry name" value="Motile_Sperm"/>
    <property type="match status" value="1"/>
</dbReference>
<dbReference type="EMBL" id="JAAIUW010000013">
    <property type="protein sequence ID" value="KAF7805163.1"/>
    <property type="molecule type" value="Genomic_DNA"/>
</dbReference>
<name>A0A834SJ55_9FABA</name>
<keyword evidence="2" id="KW-0175">Coiled coil</keyword>
<protein>
    <submittedName>
        <fullName evidence="5">Vesicle-associated protein 2-2-like isoform X1</fullName>
    </submittedName>
</protein>
<dbReference type="InterPro" id="IPR008962">
    <property type="entry name" value="PapD-like_sf"/>
</dbReference>
<feature type="transmembrane region" description="Helical" evidence="3">
    <location>
        <begin position="337"/>
        <end position="356"/>
    </location>
</feature>
<evidence type="ECO:0000313" key="5">
    <source>
        <dbReference type="EMBL" id="KAF7805163.1"/>
    </source>
</evidence>
<accession>A0A834SJ55</accession>
<feature type="coiled-coil region" evidence="2">
    <location>
        <begin position="289"/>
        <end position="330"/>
    </location>
</feature>
<dbReference type="InterPro" id="IPR016763">
    <property type="entry name" value="VAP"/>
</dbReference>
<feature type="domain" description="MSP" evidence="4">
    <location>
        <begin position="5"/>
        <end position="125"/>
    </location>
</feature>
<keyword evidence="3" id="KW-0472">Membrane</keyword>
<dbReference type="PANTHER" id="PTHR10809">
    <property type="entry name" value="VESICLE-ASSOCIATED MEMBRANE PROTEIN-ASSOCIATED PROTEIN"/>
    <property type="match status" value="1"/>
</dbReference>
<dbReference type="Gene3D" id="2.60.40.10">
    <property type="entry name" value="Immunoglobulins"/>
    <property type="match status" value="1"/>
</dbReference>
<dbReference type="PIRSF" id="PIRSF019693">
    <property type="entry name" value="VAMP-associated"/>
    <property type="match status" value="1"/>
</dbReference>
<keyword evidence="6" id="KW-1185">Reference proteome</keyword>
<proteinExistence type="inferred from homology"/>
<comment type="similarity">
    <text evidence="1">Belongs to the VAMP-associated protein (VAP) (TC 9.B.17) family.</text>
</comment>